<accession>A0A6J4IMM8</accession>
<feature type="non-terminal residue" evidence="8">
    <location>
        <position position="419"/>
    </location>
</feature>
<feature type="domain" description="RNA polymerase Rpb1" evidence="6">
    <location>
        <begin position="271"/>
        <end position="419"/>
    </location>
</feature>
<dbReference type="PANTHER" id="PTHR48443:SF1">
    <property type="entry name" value="DNA-DIRECTED RNA POLYMERASE SUBUNIT BETA"/>
    <property type="match status" value="1"/>
</dbReference>
<dbReference type="Pfam" id="PF05000">
    <property type="entry name" value="RNA_pol_Rpb1_4"/>
    <property type="match status" value="1"/>
</dbReference>
<protein>
    <recommendedName>
        <fullName evidence="1">DNA-directed RNA polymerase</fullName>
        <ecNumber evidence="1">2.7.7.6</ecNumber>
    </recommendedName>
</protein>
<keyword evidence="5" id="KW-0804">Transcription</keyword>
<sequence>MLNEHIQGKSDLPWRELHSEDGRPRLLVDTTVGRVIINQALRFLDEPAPGEIIETGPRLVDEQADGGAPPTETRFVSPLHYRNRRLDKKALREIIADCYRFYSRSENLRPEQRTMIVERYGDLPEEELLRLWASDRTALLADRIKQLGFKHSTQGGMTFSAADVEVPAAKAGILEEADNKVREIGKQFRRGLITDDERYREVISAWQKATKDITTAVQDNLNEFGPVAMMAFSGARGNIDNIRQAAGIRGLMADPTGKIIELPIRSNFREGLSVLEYFVSTHGGRKGLADTALRTADAGYLTRRLVDVAQDMIVTVDDCETEAGMWVVEAESVQLMASMADRSVGRIAALPIVDEAGEVIVERNHEITEELAGRFAAAGVQAVYVRTPLLCRAEHGVCRYCYGRNLATGKLVQIGEAVG</sequence>
<evidence type="ECO:0000259" key="6">
    <source>
        <dbReference type="Pfam" id="PF04998"/>
    </source>
</evidence>
<dbReference type="InterPro" id="IPR038120">
    <property type="entry name" value="Rpb1_funnel_sf"/>
</dbReference>
<dbReference type="PANTHER" id="PTHR48443">
    <property type="entry name" value="DNA-DIRECTED RNA POLYMERASE SUBUNIT BETA"/>
    <property type="match status" value="1"/>
</dbReference>
<evidence type="ECO:0000256" key="3">
    <source>
        <dbReference type="ARBA" id="ARBA00022679"/>
    </source>
</evidence>
<proteinExistence type="predicted"/>
<dbReference type="AlphaFoldDB" id="A0A6J4IMM8"/>
<dbReference type="Pfam" id="PF04998">
    <property type="entry name" value="RNA_pol_Rpb1_5"/>
    <property type="match status" value="1"/>
</dbReference>
<dbReference type="GO" id="GO:0003677">
    <property type="term" value="F:DNA binding"/>
    <property type="evidence" value="ECO:0007669"/>
    <property type="project" value="InterPro"/>
</dbReference>
<keyword evidence="4 8" id="KW-0548">Nucleotidyltransferase</keyword>
<dbReference type="InterPro" id="IPR007083">
    <property type="entry name" value="RNA_pol_Rpb1_4"/>
</dbReference>
<dbReference type="InterPro" id="IPR042102">
    <property type="entry name" value="RNA_pol_Rpb1_3_sf"/>
</dbReference>
<dbReference type="Gene3D" id="1.10.274.100">
    <property type="entry name" value="RNA polymerase Rpb1, domain 3"/>
    <property type="match status" value="1"/>
</dbReference>
<evidence type="ECO:0000256" key="5">
    <source>
        <dbReference type="ARBA" id="ARBA00023163"/>
    </source>
</evidence>
<evidence type="ECO:0000256" key="1">
    <source>
        <dbReference type="ARBA" id="ARBA00012418"/>
    </source>
</evidence>
<evidence type="ECO:0000259" key="7">
    <source>
        <dbReference type="Pfam" id="PF05000"/>
    </source>
</evidence>
<keyword evidence="3 8" id="KW-0808">Transferase</keyword>
<evidence type="ECO:0000256" key="2">
    <source>
        <dbReference type="ARBA" id="ARBA00022478"/>
    </source>
</evidence>
<reference evidence="8" key="1">
    <citation type="submission" date="2020-02" db="EMBL/GenBank/DDBJ databases">
        <authorList>
            <person name="Meier V. D."/>
        </authorList>
    </citation>
    <scope>NUCLEOTIDE SEQUENCE</scope>
    <source>
        <strain evidence="8">AVDCRST_MAG93</strain>
    </source>
</reference>
<evidence type="ECO:0000256" key="4">
    <source>
        <dbReference type="ARBA" id="ARBA00022695"/>
    </source>
</evidence>
<evidence type="ECO:0000313" key="8">
    <source>
        <dbReference type="EMBL" id="CAA9254035.1"/>
    </source>
</evidence>
<gene>
    <name evidence="8" type="ORF">AVDCRST_MAG93-1883</name>
</gene>
<dbReference type="Gene3D" id="1.10.132.30">
    <property type="match status" value="1"/>
</dbReference>
<dbReference type="EMBL" id="CADCTR010000641">
    <property type="protein sequence ID" value="CAA9254035.1"/>
    <property type="molecule type" value="Genomic_DNA"/>
</dbReference>
<feature type="domain" description="RNA polymerase Rpb1" evidence="7">
    <location>
        <begin position="194"/>
        <end position="269"/>
    </location>
</feature>
<name>A0A6J4IMM8_9CHLR</name>
<dbReference type="EC" id="2.7.7.6" evidence="1"/>
<dbReference type="SUPFAM" id="SSF64484">
    <property type="entry name" value="beta and beta-prime subunits of DNA dependent RNA-polymerase"/>
    <property type="match status" value="1"/>
</dbReference>
<dbReference type="GO" id="GO:0000428">
    <property type="term" value="C:DNA-directed RNA polymerase complex"/>
    <property type="evidence" value="ECO:0007669"/>
    <property type="project" value="UniProtKB-KW"/>
</dbReference>
<dbReference type="InterPro" id="IPR007081">
    <property type="entry name" value="RNA_pol_Rpb1_5"/>
</dbReference>
<organism evidence="8">
    <name type="scientific">uncultured Chloroflexia bacterium</name>
    <dbReference type="NCBI Taxonomy" id="1672391"/>
    <lineage>
        <taxon>Bacteria</taxon>
        <taxon>Bacillati</taxon>
        <taxon>Chloroflexota</taxon>
        <taxon>Chloroflexia</taxon>
        <taxon>environmental samples</taxon>
    </lineage>
</organism>
<keyword evidence="2 8" id="KW-0240">DNA-directed RNA polymerase</keyword>
<dbReference type="GO" id="GO:0006351">
    <property type="term" value="P:DNA-templated transcription"/>
    <property type="evidence" value="ECO:0007669"/>
    <property type="project" value="InterPro"/>
</dbReference>
<dbReference type="GO" id="GO:0003899">
    <property type="term" value="F:DNA-directed RNA polymerase activity"/>
    <property type="evidence" value="ECO:0007669"/>
    <property type="project" value="UniProtKB-EC"/>
</dbReference>